<proteinExistence type="predicted"/>
<dbReference type="PROSITE" id="PS51257">
    <property type="entry name" value="PROKAR_LIPOPROTEIN"/>
    <property type="match status" value="1"/>
</dbReference>
<dbReference type="EMBL" id="JACHXJ010000015">
    <property type="protein sequence ID" value="MBB3132269.1"/>
    <property type="molecule type" value="Genomic_DNA"/>
</dbReference>
<evidence type="ECO:0008006" key="3">
    <source>
        <dbReference type="Google" id="ProtNLM"/>
    </source>
</evidence>
<name>A0A839U4B0_9BACL</name>
<dbReference type="AlphaFoldDB" id="A0A839U4B0"/>
<dbReference type="RefSeq" id="WP_183587951.1">
    <property type="nucleotide sequence ID" value="NZ_JACHXJ010000015.1"/>
</dbReference>
<accession>A0A839U4B0</accession>
<dbReference type="Proteomes" id="UP000517523">
    <property type="component" value="Unassembled WGS sequence"/>
</dbReference>
<sequence>MKSIKVFIFLLLTIVFLSSCSAKELPQFNDKDLKFNLIDSYSDFGNLVYDIEVQNTGKLRIGFLKLYIYYPIKEDNGSRSNPFKIEGKTDMNPTILETNEKTTFHIYAPIKDVFGDSALLDFENPVINFEGAVLEGDKEIPFSLGGSLDLIMKDH</sequence>
<evidence type="ECO:0000313" key="2">
    <source>
        <dbReference type="Proteomes" id="UP000517523"/>
    </source>
</evidence>
<organism evidence="1 2">
    <name type="scientific">Paenibacillus rhizosphaerae</name>
    <dbReference type="NCBI Taxonomy" id="297318"/>
    <lineage>
        <taxon>Bacteria</taxon>
        <taxon>Bacillati</taxon>
        <taxon>Bacillota</taxon>
        <taxon>Bacilli</taxon>
        <taxon>Bacillales</taxon>
        <taxon>Paenibacillaceae</taxon>
        <taxon>Paenibacillus</taxon>
    </lineage>
</organism>
<evidence type="ECO:0000313" key="1">
    <source>
        <dbReference type="EMBL" id="MBB3132269.1"/>
    </source>
</evidence>
<reference evidence="1 2" key="1">
    <citation type="submission" date="2020-08" db="EMBL/GenBank/DDBJ databases">
        <title>Genomic Encyclopedia of Type Strains, Phase III (KMG-III): the genomes of soil and plant-associated and newly described type strains.</title>
        <authorList>
            <person name="Whitman W."/>
        </authorList>
    </citation>
    <scope>NUCLEOTIDE SEQUENCE [LARGE SCALE GENOMIC DNA]</scope>
    <source>
        <strain evidence="1 2">CECT 5831</strain>
    </source>
</reference>
<comment type="caution">
    <text evidence="1">The sequence shown here is derived from an EMBL/GenBank/DDBJ whole genome shotgun (WGS) entry which is preliminary data.</text>
</comment>
<protein>
    <recommendedName>
        <fullName evidence="3">Lipoprotein</fullName>
    </recommendedName>
</protein>
<gene>
    <name evidence="1" type="ORF">FHS19_006998</name>
</gene>